<dbReference type="PROSITE" id="PS00463">
    <property type="entry name" value="ZN2_CY6_FUNGAL_1"/>
    <property type="match status" value="1"/>
</dbReference>
<dbReference type="InterPro" id="IPR036864">
    <property type="entry name" value="Zn2-C6_fun-type_DNA-bd_sf"/>
</dbReference>
<dbReference type="SUPFAM" id="SSF57701">
    <property type="entry name" value="Zn2/Cys6 DNA-binding domain"/>
    <property type="match status" value="1"/>
</dbReference>
<name>A0A0W0F3L0_MONRR</name>
<dbReference type="Pfam" id="PF00172">
    <property type="entry name" value="Zn_clus"/>
    <property type="match status" value="1"/>
</dbReference>
<comment type="caution">
    <text evidence="2">The sequence shown here is derived from an EMBL/GenBank/DDBJ whole genome shotgun (WGS) entry which is preliminary data.</text>
</comment>
<dbReference type="PANTHER" id="PTHR47784">
    <property type="entry name" value="STEROL UPTAKE CONTROL PROTEIN 2"/>
    <property type="match status" value="1"/>
</dbReference>
<dbReference type="InterPro" id="IPR053157">
    <property type="entry name" value="Sterol_Uptake_Regulator"/>
</dbReference>
<evidence type="ECO:0000259" key="1">
    <source>
        <dbReference type="PROSITE" id="PS50048"/>
    </source>
</evidence>
<feature type="domain" description="Zn(2)-C6 fungal-type" evidence="1">
    <location>
        <begin position="22"/>
        <end position="52"/>
    </location>
</feature>
<proteinExistence type="predicted"/>
<organism evidence="2 3">
    <name type="scientific">Moniliophthora roreri</name>
    <name type="common">Frosty pod rot fungus</name>
    <name type="synonym">Monilia roreri</name>
    <dbReference type="NCBI Taxonomy" id="221103"/>
    <lineage>
        <taxon>Eukaryota</taxon>
        <taxon>Fungi</taxon>
        <taxon>Dikarya</taxon>
        <taxon>Basidiomycota</taxon>
        <taxon>Agaricomycotina</taxon>
        <taxon>Agaricomycetes</taxon>
        <taxon>Agaricomycetidae</taxon>
        <taxon>Agaricales</taxon>
        <taxon>Marasmiineae</taxon>
        <taxon>Marasmiaceae</taxon>
        <taxon>Moniliophthora</taxon>
    </lineage>
</organism>
<accession>A0A0W0F3L0</accession>
<dbReference type="PANTHER" id="PTHR47784:SF5">
    <property type="entry name" value="STEROL UPTAKE CONTROL PROTEIN 2"/>
    <property type="match status" value="1"/>
</dbReference>
<dbReference type="PROSITE" id="PS50048">
    <property type="entry name" value="ZN2_CY6_FUNGAL_2"/>
    <property type="match status" value="1"/>
</dbReference>
<sequence>MSTRSATTFEGVIRFHTKSKNGCLTCRRRRIKCDEAEPICRNCHRRELVCVQRPKIERKQQESTLYKPLTTPLPSSFTIDATSLQVFHHYMTVTAPSLCTDPIYVAASTSPLPRLLFSNPVCMHATLAFTALHLGRLYELSSSPSSQNWVARASAHRKAAIGLFLSPSLNPDVHFMTIRSLLFYTVSSSLSSPSSSPESIFSLVTLLHNVWSPLKQFIYADPWLKDVSCHFRRLVSAAALTTHDLSTRFLAPLHHLYDDTLTNLDLDREELDDSDIKEAYRMAVFGLIATYPLTQTGLEARSLVFWPALFGKRFVELLNERRQRALIILYYYLMILRNLSERFWWVSEVGRWVDYVYGLIDERWREWLRKVIAENAWV</sequence>
<evidence type="ECO:0000313" key="3">
    <source>
        <dbReference type="Proteomes" id="UP000054988"/>
    </source>
</evidence>
<dbReference type="eggNOG" id="ENOG502QRM1">
    <property type="taxonomic scope" value="Eukaryota"/>
</dbReference>
<dbReference type="CDD" id="cd00067">
    <property type="entry name" value="GAL4"/>
    <property type="match status" value="1"/>
</dbReference>
<dbReference type="GO" id="GO:0008270">
    <property type="term" value="F:zinc ion binding"/>
    <property type="evidence" value="ECO:0007669"/>
    <property type="project" value="InterPro"/>
</dbReference>
<evidence type="ECO:0000313" key="2">
    <source>
        <dbReference type="EMBL" id="KTB30931.1"/>
    </source>
</evidence>
<dbReference type="Gene3D" id="4.10.240.10">
    <property type="entry name" value="Zn(2)-C6 fungal-type DNA-binding domain"/>
    <property type="match status" value="1"/>
</dbReference>
<dbReference type="Proteomes" id="UP000054988">
    <property type="component" value="Unassembled WGS sequence"/>
</dbReference>
<dbReference type="SMART" id="SM00066">
    <property type="entry name" value="GAL4"/>
    <property type="match status" value="1"/>
</dbReference>
<gene>
    <name evidence="2" type="ORF">WG66_16475</name>
</gene>
<dbReference type="EMBL" id="LATX01002357">
    <property type="protein sequence ID" value="KTB30931.1"/>
    <property type="molecule type" value="Genomic_DNA"/>
</dbReference>
<dbReference type="InterPro" id="IPR001138">
    <property type="entry name" value="Zn2Cys6_DnaBD"/>
</dbReference>
<dbReference type="AlphaFoldDB" id="A0A0W0F3L0"/>
<reference evidence="2 3" key="1">
    <citation type="submission" date="2015-12" db="EMBL/GenBank/DDBJ databases">
        <title>Draft genome sequence of Moniliophthora roreri, the causal agent of frosty pod rot of cacao.</title>
        <authorList>
            <person name="Aime M.C."/>
            <person name="Diaz-Valderrama J.R."/>
            <person name="Kijpornyongpan T."/>
            <person name="Phillips-Mora W."/>
        </authorList>
    </citation>
    <scope>NUCLEOTIDE SEQUENCE [LARGE SCALE GENOMIC DNA]</scope>
    <source>
        <strain evidence="2 3">MCA 2952</strain>
    </source>
</reference>
<dbReference type="GO" id="GO:0001228">
    <property type="term" value="F:DNA-binding transcription activator activity, RNA polymerase II-specific"/>
    <property type="evidence" value="ECO:0007669"/>
    <property type="project" value="TreeGrafter"/>
</dbReference>
<protein>
    <recommendedName>
        <fullName evidence="1">Zn(2)-C6 fungal-type domain-containing protein</fullName>
    </recommendedName>
</protein>